<accession>A0A3E1RDL2</accession>
<name>A0A3E1RDL2_9BURK</name>
<keyword evidence="3" id="KW-1185">Reference proteome</keyword>
<reference evidence="2 3" key="1">
    <citation type="submission" date="2018-05" db="EMBL/GenBank/DDBJ databases">
        <title>Rhodoferax soyangensis sp.nov., isolated from an oligotrophic freshwater lake.</title>
        <authorList>
            <person name="Park M."/>
        </authorList>
    </citation>
    <scope>NUCLEOTIDE SEQUENCE [LARGE SCALE GENOMIC DNA]</scope>
    <source>
        <strain evidence="2 3">IMCC26218</strain>
    </source>
</reference>
<keyword evidence="1" id="KW-0812">Transmembrane</keyword>
<organism evidence="2 3">
    <name type="scientific">Rhodoferax lacus</name>
    <dbReference type="NCBI Taxonomy" id="2184758"/>
    <lineage>
        <taxon>Bacteria</taxon>
        <taxon>Pseudomonadati</taxon>
        <taxon>Pseudomonadota</taxon>
        <taxon>Betaproteobacteria</taxon>
        <taxon>Burkholderiales</taxon>
        <taxon>Comamonadaceae</taxon>
        <taxon>Rhodoferax</taxon>
    </lineage>
</organism>
<dbReference type="AlphaFoldDB" id="A0A3E1RDL2"/>
<comment type="caution">
    <text evidence="2">The sequence shown here is derived from an EMBL/GenBank/DDBJ whole genome shotgun (WGS) entry which is preliminary data.</text>
</comment>
<proteinExistence type="predicted"/>
<feature type="transmembrane region" description="Helical" evidence="1">
    <location>
        <begin position="41"/>
        <end position="59"/>
    </location>
</feature>
<feature type="transmembrane region" description="Helical" evidence="1">
    <location>
        <begin position="105"/>
        <end position="128"/>
    </location>
</feature>
<keyword evidence="1" id="KW-0472">Membrane</keyword>
<gene>
    <name evidence="2" type="ORF">DIC66_08165</name>
</gene>
<feature type="transmembrane region" description="Helical" evidence="1">
    <location>
        <begin position="15"/>
        <end position="34"/>
    </location>
</feature>
<sequence>MLTTSNIGHVVEESLWGIAAALLVASLLSVWPHSRPRLRPLLLAMCATGTAYVVFMFMVDVPMYWARWVADEASGRRYLSLSQGVLDTSGRWVVSQQWQTWKSEVLWMSLYFSVAVWLSLGFVHVPAFTGDPSRGARAASQRKAPHARARAVRGAGSGLHTSGSAGW</sequence>
<evidence type="ECO:0000256" key="1">
    <source>
        <dbReference type="SAM" id="Phobius"/>
    </source>
</evidence>
<dbReference type="EMBL" id="QFZK01000004">
    <property type="protein sequence ID" value="RFO97112.1"/>
    <property type="molecule type" value="Genomic_DNA"/>
</dbReference>
<protein>
    <submittedName>
        <fullName evidence="2">Uncharacterized protein</fullName>
    </submittedName>
</protein>
<keyword evidence="1" id="KW-1133">Transmembrane helix</keyword>
<evidence type="ECO:0000313" key="2">
    <source>
        <dbReference type="EMBL" id="RFO97112.1"/>
    </source>
</evidence>
<evidence type="ECO:0000313" key="3">
    <source>
        <dbReference type="Proteomes" id="UP000260665"/>
    </source>
</evidence>
<dbReference type="Proteomes" id="UP000260665">
    <property type="component" value="Unassembled WGS sequence"/>
</dbReference>